<gene>
    <name evidence="1" type="ordered locus">LKI_01725</name>
</gene>
<proteinExistence type="predicted"/>
<dbReference type="InterPro" id="IPR036514">
    <property type="entry name" value="SGNH_hydro_sf"/>
</dbReference>
<accession>D5T0T9</accession>
<evidence type="ECO:0000313" key="1">
    <source>
        <dbReference type="EMBL" id="ADG39888.1"/>
    </source>
</evidence>
<dbReference type="OrthoDB" id="2151928at2"/>
<dbReference type="Pfam" id="PF00657">
    <property type="entry name" value="Lipase_GDSL"/>
    <property type="match status" value="1"/>
</dbReference>
<dbReference type="eggNOG" id="COG2755">
    <property type="taxonomic scope" value="Bacteria"/>
</dbReference>
<dbReference type="HOGENOM" id="CLU_346072_0_0_9"/>
<dbReference type="STRING" id="762051.LKI_01725"/>
<dbReference type="EMBL" id="CP001758">
    <property type="protein sequence ID" value="ADG39888.1"/>
    <property type="molecule type" value="Genomic_DNA"/>
</dbReference>
<evidence type="ECO:0000313" key="2">
    <source>
        <dbReference type="Proteomes" id="UP000002362"/>
    </source>
</evidence>
<dbReference type="Proteomes" id="UP000002362">
    <property type="component" value="Chromosome"/>
</dbReference>
<dbReference type="PANTHER" id="PTHR30383">
    <property type="entry name" value="THIOESTERASE 1/PROTEASE 1/LYSOPHOSPHOLIPASE L1"/>
    <property type="match status" value="1"/>
</dbReference>
<sequence>MEKLETNLDLNLGQVLRTQLGDNFEKIQVAVDGQGDTLNKQILDMLGGVPLASQNEVTQARIDRSGKSYKTLKSRGDADQATAETALNEGRETKSEVIEARSDNAGNGYSTLKNRLDHQDSEIDTKLAQISLTPEVFANLAALKSTYPSGKAGIFITSDNGHKYLWSNGSWVDGGVYQAVGLADGVVDSRKIAKRTDVTNQMTVLANRYISTSNVNIAYITSPNFFVTKIPVLPQGTMRLPILPINAKFIAATLADGNTLVFEKTVDELNAGGSSFTRQGYTVTDSELVIDMQYVFNQLTEKYIYIAQPYTQQSQLYVKVSKEQYLTDLMALSDTNNVTNKALTELSNEYLPVDIKPLYRQRNISWNTTTGELNFGNSDVYAAMELTNLPDKGLMKFKQTVLDSGQFIMLFDNTGKVIANFGTQYNDGTKTLDFLYLDGTDVVFDFKKALIANPKMAKMQITQMRGDIFTFKPVFYGVKNVSEVLKWADATNETQDELMLPSVYPVMNGKTANVVLTNLLKSGSVYDDKNVIATKTLGTQKIGLVEAADTQLGVKTRNEDPYQYIPVQRVDATKNGGNKSVMIIGESTSESLYLLDSIRDRLASDATKFTLVGTRVKDGVSHEARSGWGAGALHYVDKTDDTGNTNSFYNPEKKEFDWAWYLTQNNMAAPDIVVINFGLNDPNRYVTNGTSLSQTDHYNFFISQIRAVKPDTVIVIGLTHIYSSFGNFRNDARRDNIAALLNQTIQDFDNRTDERIYIAPYYLNIDTLWDMQYQQIPANEYQPERVDYIGIDHFHPSEIGYKKMADVMYAAIKQTI</sequence>
<name>D5T0T9_LEUKI</name>
<dbReference type="Gene3D" id="3.40.50.1110">
    <property type="entry name" value="SGNH hydrolase"/>
    <property type="match status" value="1"/>
</dbReference>
<dbReference type="GO" id="GO:0004622">
    <property type="term" value="F:phosphatidylcholine lysophospholipase activity"/>
    <property type="evidence" value="ECO:0007669"/>
    <property type="project" value="TreeGrafter"/>
</dbReference>
<dbReference type="RefSeq" id="WP_013102487.1">
    <property type="nucleotide sequence ID" value="NC_014136.1"/>
</dbReference>
<dbReference type="PANTHER" id="PTHR30383:SF5">
    <property type="entry name" value="SGNH HYDROLASE-TYPE ESTERASE DOMAIN-CONTAINING PROTEIN"/>
    <property type="match status" value="1"/>
</dbReference>
<dbReference type="InterPro" id="IPR001087">
    <property type="entry name" value="GDSL"/>
</dbReference>
<protein>
    <submittedName>
        <fullName evidence="1">Prophage protein</fullName>
    </submittedName>
</protein>
<dbReference type="InterPro" id="IPR051532">
    <property type="entry name" value="Ester_Hydrolysis_Enzymes"/>
</dbReference>
<reference evidence="1 2" key="1">
    <citation type="journal article" date="2010" name="J. Bacteriol.">
        <title>Complete genome sequence analysis of Leuconostoc kimchii IMSNU 11154.</title>
        <authorList>
            <person name="Oh H.M."/>
            <person name="Cho Y.J."/>
            <person name="Kim B.K."/>
            <person name="Roe J.H."/>
            <person name="Kang S.O."/>
            <person name="Nahm B.H."/>
            <person name="Jeong G."/>
            <person name="Han H.U."/>
            <person name="Chun J."/>
        </authorList>
    </citation>
    <scope>NUCLEOTIDE SEQUENCE [LARGE SCALE GENOMIC DNA]</scope>
    <source>
        <strain evidence="2">IMSNU 11154 / KCTC 2386 / IH25</strain>
    </source>
</reference>
<dbReference type="AlphaFoldDB" id="D5T0T9"/>
<dbReference type="PATRIC" id="fig|762051.18.peg.349"/>
<organism evidence="1 2">
    <name type="scientific">Leuconostoc kimchii (strain IMSNU 11154 / KCTC 2386 / IH25)</name>
    <dbReference type="NCBI Taxonomy" id="762051"/>
    <lineage>
        <taxon>Bacteria</taxon>
        <taxon>Bacillati</taxon>
        <taxon>Bacillota</taxon>
        <taxon>Bacilli</taxon>
        <taxon>Lactobacillales</taxon>
        <taxon>Lactobacillaceae</taxon>
        <taxon>Leuconostoc</taxon>
    </lineage>
</organism>
<dbReference type="SUPFAM" id="SSF52266">
    <property type="entry name" value="SGNH hydrolase"/>
    <property type="match status" value="1"/>
</dbReference>
<dbReference type="KEGG" id="lki:LKI_01725"/>